<name>A0A2P2Q7Z4_RHIMU</name>
<organism evidence="1">
    <name type="scientific">Rhizophora mucronata</name>
    <name type="common">Asiatic mangrove</name>
    <dbReference type="NCBI Taxonomy" id="61149"/>
    <lineage>
        <taxon>Eukaryota</taxon>
        <taxon>Viridiplantae</taxon>
        <taxon>Streptophyta</taxon>
        <taxon>Embryophyta</taxon>
        <taxon>Tracheophyta</taxon>
        <taxon>Spermatophyta</taxon>
        <taxon>Magnoliopsida</taxon>
        <taxon>eudicotyledons</taxon>
        <taxon>Gunneridae</taxon>
        <taxon>Pentapetalae</taxon>
        <taxon>rosids</taxon>
        <taxon>fabids</taxon>
        <taxon>Malpighiales</taxon>
        <taxon>Rhizophoraceae</taxon>
        <taxon>Rhizophora</taxon>
    </lineage>
</organism>
<proteinExistence type="predicted"/>
<evidence type="ECO:0000313" key="1">
    <source>
        <dbReference type="EMBL" id="MBX63074.1"/>
    </source>
</evidence>
<dbReference type="EMBL" id="GGEC01082590">
    <property type="protein sequence ID" value="MBX63074.1"/>
    <property type="molecule type" value="Transcribed_RNA"/>
</dbReference>
<dbReference type="AlphaFoldDB" id="A0A2P2Q7Z4"/>
<accession>A0A2P2Q7Z4</accession>
<protein>
    <submittedName>
        <fullName evidence="1">Uncharacterized protein</fullName>
    </submittedName>
</protein>
<sequence length="48" mass="5253">MNILRTSASPRHASTCLVANSFIPSDISTQNFLSPVLSHTPQCVELMH</sequence>
<reference evidence="1" key="1">
    <citation type="submission" date="2018-02" db="EMBL/GenBank/DDBJ databases">
        <title>Rhizophora mucronata_Transcriptome.</title>
        <authorList>
            <person name="Meera S.P."/>
            <person name="Sreeshan A."/>
            <person name="Augustine A."/>
        </authorList>
    </citation>
    <scope>NUCLEOTIDE SEQUENCE</scope>
    <source>
        <tissue evidence="1">Leaf</tissue>
    </source>
</reference>